<gene>
    <name evidence="2" type="ORF">K8V90_09925</name>
</gene>
<name>A0A921N260_9FIRM</name>
<organism evidence="2 3">
    <name type="scientific">Romboutsia timonensis</name>
    <dbReference type="NCBI Taxonomy" id="1776391"/>
    <lineage>
        <taxon>Bacteria</taxon>
        <taxon>Bacillati</taxon>
        <taxon>Bacillota</taxon>
        <taxon>Clostridia</taxon>
        <taxon>Peptostreptococcales</taxon>
        <taxon>Peptostreptococcaceae</taxon>
        <taxon>Romboutsia</taxon>
    </lineage>
</organism>
<dbReference type="Proteomes" id="UP000776700">
    <property type="component" value="Unassembled WGS sequence"/>
</dbReference>
<accession>A0A921N260</accession>
<evidence type="ECO:0000313" key="3">
    <source>
        <dbReference type="Proteomes" id="UP000776700"/>
    </source>
</evidence>
<reference evidence="2" key="2">
    <citation type="submission" date="2021-09" db="EMBL/GenBank/DDBJ databases">
        <authorList>
            <person name="Gilroy R."/>
        </authorList>
    </citation>
    <scope>NUCLEOTIDE SEQUENCE</scope>
    <source>
        <strain evidence="2">1277</strain>
    </source>
</reference>
<dbReference type="AlphaFoldDB" id="A0A921N260"/>
<proteinExistence type="predicted"/>
<feature type="compositionally biased region" description="Polar residues" evidence="1">
    <location>
        <begin position="41"/>
        <end position="56"/>
    </location>
</feature>
<feature type="region of interest" description="Disordered" evidence="1">
    <location>
        <begin position="30"/>
        <end position="56"/>
    </location>
</feature>
<reference evidence="2" key="1">
    <citation type="journal article" date="2021" name="PeerJ">
        <title>Extensive microbial diversity within the chicken gut microbiome revealed by metagenomics and culture.</title>
        <authorList>
            <person name="Gilroy R."/>
            <person name="Ravi A."/>
            <person name="Getino M."/>
            <person name="Pursley I."/>
            <person name="Horton D.L."/>
            <person name="Alikhan N.F."/>
            <person name="Baker D."/>
            <person name="Gharbi K."/>
            <person name="Hall N."/>
            <person name="Watson M."/>
            <person name="Adriaenssens E.M."/>
            <person name="Foster-Nyarko E."/>
            <person name="Jarju S."/>
            <person name="Secka A."/>
            <person name="Antonio M."/>
            <person name="Oren A."/>
            <person name="Chaudhuri R.R."/>
            <person name="La Ragione R."/>
            <person name="Hildebrand F."/>
            <person name="Pallen M.J."/>
        </authorList>
    </citation>
    <scope>NUCLEOTIDE SEQUENCE</scope>
    <source>
        <strain evidence="2">1277</strain>
    </source>
</reference>
<protein>
    <submittedName>
        <fullName evidence="2">Uncharacterized protein</fullName>
    </submittedName>
</protein>
<comment type="caution">
    <text evidence="2">The sequence shown here is derived from an EMBL/GenBank/DDBJ whole genome shotgun (WGS) entry which is preliminary data.</text>
</comment>
<evidence type="ECO:0000313" key="2">
    <source>
        <dbReference type="EMBL" id="HJG97408.1"/>
    </source>
</evidence>
<sequence>MSKQNAKNKGRKEPKLCKNIAKSSLEIGEELNIEPRLRPSKTGSVSQNTSRPIKPR</sequence>
<evidence type="ECO:0000256" key="1">
    <source>
        <dbReference type="SAM" id="MobiDB-lite"/>
    </source>
</evidence>
<dbReference type="EMBL" id="DYUB01000310">
    <property type="protein sequence ID" value="HJG97408.1"/>
    <property type="molecule type" value="Genomic_DNA"/>
</dbReference>